<evidence type="ECO:0000313" key="2">
    <source>
        <dbReference type="EMBL" id="RKO94539.1"/>
    </source>
</evidence>
<gene>
    <name evidence="2" type="ORF">BDK51DRAFT_41576</name>
</gene>
<evidence type="ECO:0000313" key="3">
    <source>
        <dbReference type="Proteomes" id="UP000269721"/>
    </source>
</evidence>
<feature type="region of interest" description="Disordered" evidence="1">
    <location>
        <begin position="256"/>
        <end position="276"/>
    </location>
</feature>
<feature type="region of interest" description="Disordered" evidence="1">
    <location>
        <begin position="513"/>
        <end position="552"/>
    </location>
</feature>
<sequence>MSFEAAKTRWLKLFTPRSDPTPPAPSPAIAASPPSDETWSTLSSASDLSAKTAVEAAINALTTTVSHLSESVDSARSDLAKAETTLLGFEAKLDAAVAEMKSLPNAVVDLLWERMRMGGMLGVTPPSVPDAEGAEAAEWAVNAGGGGSLSPCAAAFVPMSVVDLPRDSAITLPDEQFMPVHDGLFDAADIGAALSASAEPFEQLCGAVEGAASLVSSSPTMLPDSSEHDSVTLDEYLLVQNTLDLAATAPPAAACNHDPTGDGSNTATMTSEPTVPRRHSAADIVTPEACQLAPIDDISSLFPPATTEIGEAAPAILESSTAHGALPCGSSTADKIFNSETCEEVVPEMPPAPAVPHRCPSAAVKIINPETYQVVVPGIPESSRAPVVDRLRPSAAAKIVDPKTYQKVAPETPESSAVPATPFRRPSASVNIINPENYQVVAPEIPESSTAQVLYCLHPSVAAKIVDPETRQEVAPEMPDSSMAPAAPCRRRPAAVKIVNPENDRPAEISALVAGSDSSHSEAIHPQNAAQAVERPQHNSAPSRPRRVSAVAPRGVCAPVRITDPDTLETVPIPDSRRLGRPCRPSAAIKIVDPNTLKPVETGGIAAGFRMKEFVPEMSSLDSPTATPYALQSDSTLVAREHGGLSVASPEFVPSQGPRTMPPARPSAVTSIIDPCQSDRLVNDILAMLDLDEDFCSSPAVLTKAGAGQTIALARPIVAPQTATDPIRMFDSEKKMTENQWHEPIKKDTSIIDENMAPLPRSALASTTNSSLATPSTSDATTYSASSSPKTPRTLHTVRFAEPLPSPLAPPRKGSRGQHAVAAHVPPPRRDAWLAPSIRARRGGIWYSREFLLQFKDAYLERPERLPSAVVIYGSTMRLGGQC</sequence>
<name>A0A4P9WN69_9FUNG</name>
<dbReference type="Proteomes" id="UP000269721">
    <property type="component" value="Unassembled WGS sequence"/>
</dbReference>
<feature type="compositionally biased region" description="Polar residues" evidence="1">
    <location>
        <begin position="262"/>
        <end position="273"/>
    </location>
</feature>
<accession>A0A4P9WN69</accession>
<protein>
    <submittedName>
        <fullName evidence="2">Uncharacterized protein</fullName>
    </submittedName>
</protein>
<organism evidence="2 3">
    <name type="scientific">Blyttiomyces helicus</name>
    <dbReference type="NCBI Taxonomy" id="388810"/>
    <lineage>
        <taxon>Eukaryota</taxon>
        <taxon>Fungi</taxon>
        <taxon>Fungi incertae sedis</taxon>
        <taxon>Chytridiomycota</taxon>
        <taxon>Chytridiomycota incertae sedis</taxon>
        <taxon>Chytridiomycetes</taxon>
        <taxon>Chytridiomycetes incertae sedis</taxon>
        <taxon>Blyttiomyces</taxon>
    </lineage>
</organism>
<feature type="region of interest" description="Disordered" evidence="1">
    <location>
        <begin position="764"/>
        <end position="824"/>
    </location>
</feature>
<feature type="region of interest" description="Disordered" evidence="1">
    <location>
        <begin position="13"/>
        <end position="43"/>
    </location>
</feature>
<proteinExistence type="predicted"/>
<reference evidence="3" key="1">
    <citation type="journal article" date="2018" name="Nat. Microbiol.">
        <title>Leveraging single-cell genomics to expand the fungal tree of life.</title>
        <authorList>
            <person name="Ahrendt S.R."/>
            <person name="Quandt C.A."/>
            <person name="Ciobanu D."/>
            <person name="Clum A."/>
            <person name="Salamov A."/>
            <person name="Andreopoulos B."/>
            <person name="Cheng J.F."/>
            <person name="Woyke T."/>
            <person name="Pelin A."/>
            <person name="Henrissat B."/>
            <person name="Reynolds N.K."/>
            <person name="Benny G.L."/>
            <person name="Smith M.E."/>
            <person name="James T.Y."/>
            <person name="Grigoriev I.V."/>
        </authorList>
    </citation>
    <scope>NUCLEOTIDE SEQUENCE [LARGE SCALE GENOMIC DNA]</scope>
</reference>
<keyword evidence="3" id="KW-1185">Reference proteome</keyword>
<dbReference type="EMBL" id="KZ993870">
    <property type="protein sequence ID" value="RKO94539.1"/>
    <property type="molecule type" value="Genomic_DNA"/>
</dbReference>
<dbReference type="AlphaFoldDB" id="A0A4P9WN69"/>
<feature type="compositionally biased region" description="Low complexity" evidence="1">
    <location>
        <begin position="764"/>
        <end position="788"/>
    </location>
</feature>
<evidence type="ECO:0000256" key="1">
    <source>
        <dbReference type="SAM" id="MobiDB-lite"/>
    </source>
</evidence>